<reference evidence="2 3" key="1">
    <citation type="submission" date="2022-11" db="EMBL/GenBank/DDBJ databases">
        <title>Mycobacterium sp. nov.</title>
        <authorList>
            <person name="Papic B."/>
            <person name="Spicic S."/>
            <person name="Duvnjak S."/>
        </authorList>
    </citation>
    <scope>NUCLEOTIDE SEQUENCE [LARGE SCALE GENOMIC DNA]</scope>
    <source>
        <strain evidence="2 3">CVI_P4</strain>
    </source>
</reference>
<gene>
    <name evidence="2" type="ORF">ORI27_13730</name>
</gene>
<comment type="caution">
    <text evidence="2">The sequence shown here is derived from an EMBL/GenBank/DDBJ whole genome shotgun (WGS) entry which is preliminary data.</text>
</comment>
<sequence>MSYTADQVDQIEACLERGGHFWTTDAPIGGNNHCTRCPMVGALITAGPHDFEGPRPTGRPEPVEGSEWEYRPSTSDGARCRVRYHDGQWWAAGLYGPLDWQADSRIPEWPGTFTPAGGMVTWNCPVHRPVGNDEPMNAETQCYCPPIPLARGCSRPIPGSQTDLLAKLNEVYKTPYPKEFTLPPKFVDLMTHASDQSTGSIRGVVERAVEYDRLFPPGMIEKLDHAELNVLQDLVGRLLEHEQRGSAVGPTPPAPGLNGRWVLLGEVGVDSASIAIHDHQPDNPFATAPKVAPPDSQYAVPGSEWAWDAGQGIRFWAGFGDGSYKVWAWVADYRDDGAPDPDERIAQIVVTMIDEADLAEWRA</sequence>
<proteinExistence type="predicted"/>
<dbReference type="EMBL" id="JAPJDO010000010">
    <property type="protein sequence ID" value="MCX2937764.1"/>
    <property type="molecule type" value="Genomic_DNA"/>
</dbReference>
<name>A0ABT3SF67_9MYCO</name>
<feature type="region of interest" description="Disordered" evidence="1">
    <location>
        <begin position="48"/>
        <end position="74"/>
    </location>
</feature>
<keyword evidence="3" id="KW-1185">Reference proteome</keyword>
<dbReference type="Proteomes" id="UP001300745">
    <property type="component" value="Unassembled WGS sequence"/>
</dbReference>
<protein>
    <submittedName>
        <fullName evidence="2">Uncharacterized protein</fullName>
    </submittedName>
</protein>
<accession>A0ABT3SF67</accession>
<evidence type="ECO:0000313" key="2">
    <source>
        <dbReference type="EMBL" id="MCX2937764.1"/>
    </source>
</evidence>
<evidence type="ECO:0000256" key="1">
    <source>
        <dbReference type="SAM" id="MobiDB-lite"/>
    </source>
</evidence>
<organism evidence="2 3">
    <name type="scientific">Mycobacterium pinniadriaticum</name>
    <dbReference type="NCBI Taxonomy" id="2994102"/>
    <lineage>
        <taxon>Bacteria</taxon>
        <taxon>Bacillati</taxon>
        <taxon>Actinomycetota</taxon>
        <taxon>Actinomycetes</taxon>
        <taxon>Mycobacteriales</taxon>
        <taxon>Mycobacteriaceae</taxon>
        <taxon>Mycobacterium</taxon>
    </lineage>
</organism>
<evidence type="ECO:0000313" key="3">
    <source>
        <dbReference type="Proteomes" id="UP001300745"/>
    </source>
</evidence>
<dbReference type="RefSeq" id="WP_265997422.1">
    <property type="nucleotide sequence ID" value="NZ_JAPJDN010000010.1"/>
</dbReference>